<protein>
    <submittedName>
        <fullName evidence="3">Serine protease 65</fullName>
    </submittedName>
</protein>
<dbReference type="PANTHER" id="PTHR24252:SF28">
    <property type="entry name" value="TRANSMEMBRANE PROTEASE SERINE 11C ISOFORM X1"/>
    <property type="match status" value="1"/>
</dbReference>
<keyword evidence="3" id="KW-0378">Hydrolase</keyword>
<evidence type="ECO:0000313" key="3">
    <source>
        <dbReference type="EMBL" id="KOB75523.1"/>
    </source>
</evidence>
<dbReference type="EMBL" id="JTDY01000894">
    <property type="protein sequence ID" value="KOB75523.1"/>
    <property type="molecule type" value="Genomic_DNA"/>
</dbReference>
<dbReference type="SMART" id="SM00020">
    <property type="entry name" value="Tryp_SPc"/>
    <property type="match status" value="1"/>
</dbReference>
<dbReference type="InterPro" id="IPR043504">
    <property type="entry name" value="Peptidase_S1_PA_chymotrypsin"/>
</dbReference>
<evidence type="ECO:0000313" key="4">
    <source>
        <dbReference type="Proteomes" id="UP000037510"/>
    </source>
</evidence>
<feature type="domain" description="Peptidase S1" evidence="2">
    <location>
        <begin position="1"/>
        <end position="249"/>
    </location>
</feature>
<sequence>MCLQVGMVVWMDFGQSVCGSTLLTDTRAITAAHCWYDGWRWARLLTMVFGSEYVFTGGVRVDTDQVDMHEDWTPSTLRNDVAIVSFPRIEFTDVIQPIALPSGRLLNNDFTGNLAFASGYGILSDSMGLSPNQVQSHVELEVISNDICRFRFGEFIFDSTICTSGVSVNGNVGICSSDSGGPLSTVEDGKRVLVFHTAFKKGLMLIPGQAFTYASAPCQHIRLTFSKIAYEDMNTAVRHLADIIRNEQRRALEKQPQRLATDR</sequence>
<dbReference type="STRING" id="104452.A0A0L7LIY5"/>
<dbReference type="Proteomes" id="UP000037510">
    <property type="component" value="Unassembled WGS sequence"/>
</dbReference>
<keyword evidence="4" id="KW-1185">Reference proteome</keyword>
<reference evidence="3 4" key="1">
    <citation type="journal article" date="2015" name="Genome Biol. Evol.">
        <title>The genome of winter moth (Operophtera brumata) provides a genomic perspective on sexual dimorphism and phenology.</title>
        <authorList>
            <person name="Derks M.F."/>
            <person name="Smit S."/>
            <person name="Salis L."/>
            <person name="Schijlen E."/>
            <person name="Bossers A."/>
            <person name="Mateman C."/>
            <person name="Pijl A.S."/>
            <person name="de Ridder D."/>
            <person name="Groenen M.A."/>
            <person name="Visser M.E."/>
            <person name="Megens H.J."/>
        </authorList>
    </citation>
    <scope>NUCLEOTIDE SEQUENCE [LARGE SCALE GENOMIC DNA]</scope>
    <source>
        <strain evidence="3">WM2013NL</strain>
        <tissue evidence="3">Head and thorax</tissue>
    </source>
</reference>
<dbReference type="GO" id="GO:0006508">
    <property type="term" value="P:proteolysis"/>
    <property type="evidence" value="ECO:0007669"/>
    <property type="project" value="UniProtKB-KW"/>
</dbReference>
<evidence type="ECO:0000259" key="2">
    <source>
        <dbReference type="PROSITE" id="PS50240"/>
    </source>
</evidence>
<dbReference type="InterPro" id="IPR001254">
    <property type="entry name" value="Trypsin_dom"/>
</dbReference>
<dbReference type="GO" id="GO:0004252">
    <property type="term" value="F:serine-type endopeptidase activity"/>
    <property type="evidence" value="ECO:0007669"/>
    <property type="project" value="InterPro"/>
</dbReference>
<dbReference type="SUPFAM" id="SSF50494">
    <property type="entry name" value="Trypsin-like serine proteases"/>
    <property type="match status" value="1"/>
</dbReference>
<dbReference type="AlphaFoldDB" id="A0A0L7LIY5"/>
<dbReference type="InterPro" id="IPR018114">
    <property type="entry name" value="TRYPSIN_HIS"/>
</dbReference>
<dbReference type="Gene3D" id="2.40.10.10">
    <property type="entry name" value="Trypsin-like serine proteases"/>
    <property type="match status" value="2"/>
</dbReference>
<gene>
    <name evidence="3" type="ORF">OBRU01_07572</name>
</gene>
<dbReference type="Pfam" id="PF00089">
    <property type="entry name" value="Trypsin"/>
    <property type="match status" value="1"/>
</dbReference>
<keyword evidence="3" id="KW-0645">Protease</keyword>
<dbReference type="PROSITE" id="PS50240">
    <property type="entry name" value="TRYPSIN_DOM"/>
    <property type="match status" value="1"/>
</dbReference>
<dbReference type="InterPro" id="IPR001314">
    <property type="entry name" value="Peptidase_S1A"/>
</dbReference>
<dbReference type="PANTHER" id="PTHR24252">
    <property type="entry name" value="ACROSIN-RELATED"/>
    <property type="match status" value="1"/>
</dbReference>
<keyword evidence="1" id="KW-1015">Disulfide bond</keyword>
<organism evidence="3 4">
    <name type="scientific">Operophtera brumata</name>
    <name type="common">Winter moth</name>
    <name type="synonym">Phalaena brumata</name>
    <dbReference type="NCBI Taxonomy" id="104452"/>
    <lineage>
        <taxon>Eukaryota</taxon>
        <taxon>Metazoa</taxon>
        <taxon>Ecdysozoa</taxon>
        <taxon>Arthropoda</taxon>
        <taxon>Hexapoda</taxon>
        <taxon>Insecta</taxon>
        <taxon>Pterygota</taxon>
        <taxon>Neoptera</taxon>
        <taxon>Endopterygota</taxon>
        <taxon>Lepidoptera</taxon>
        <taxon>Glossata</taxon>
        <taxon>Ditrysia</taxon>
        <taxon>Geometroidea</taxon>
        <taxon>Geometridae</taxon>
        <taxon>Larentiinae</taxon>
        <taxon>Operophtera</taxon>
    </lineage>
</organism>
<name>A0A0L7LIY5_OPEBR</name>
<dbReference type="PRINTS" id="PR00722">
    <property type="entry name" value="CHYMOTRYPSIN"/>
</dbReference>
<proteinExistence type="predicted"/>
<dbReference type="PROSITE" id="PS00134">
    <property type="entry name" value="TRYPSIN_HIS"/>
    <property type="match status" value="1"/>
</dbReference>
<accession>A0A0L7LIY5</accession>
<evidence type="ECO:0000256" key="1">
    <source>
        <dbReference type="ARBA" id="ARBA00023157"/>
    </source>
</evidence>
<comment type="caution">
    <text evidence="3">The sequence shown here is derived from an EMBL/GenBank/DDBJ whole genome shotgun (WGS) entry which is preliminary data.</text>
</comment>
<dbReference type="InterPro" id="IPR009003">
    <property type="entry name" value="Peptidase_S1_PA"/>
</dbReference>